<dbReference type="GeneID" id="27349131"/>
<dbReference type="InterPro" id="IPR007497">
    <property type="entry name" value="SIMPL/DUF541"/>
</dbReference>
<evidence type="ECO:0000313" key="2">
    <source>
        <dbReference type="Proteomes" id="UP000054466"/>
    </source>
</evidence>
<dbReference type="PANTHER" id="PTHR34387">
    <property type="entry name" value="SLR1258 PROTEIN"/>
    <property type="match status" value="1"/>
</dbReference>
<dbReference type="Gene3D" id="3.30.70.2970">
    <property type="entry name" value="Protein of unknown function (DUF541), domain 2"/>
    <property type="match status" value="1"/>
</dbReference>
<sequence length="233" mass="25493">MASPPTLIHIQGHATITTTAQRAVLNLAASDTGSDKDQVSGHVVSTVNEIQGDLDQLCPRLENGDISPAAPVSFYSIASLSISAADEYNGKGVRLEKKRYSANSNIAIHFRDFACLGQMVVRLSSMPHVELRGIDWQLEDGRKAELDEQARLKALQHAISRAQAYGTKIGRDKVTCVKIEDVQDSWPMGRVMQTKRKVTSSATFEVGVGIEFEPQLVEVNATLAVEFHAENYL</sequence>
<dbReference type="Proteomes" id="UP000054466">
    <property type="component" value="Unassembled WGS sequence"/>
</dbReference>
<keyword evidence="2" id="KW-1185">Reference proteome</keyword>
<reference evidence="1 2" key="1">
    <citation type="submission" date="2015-01" db="EMBL/GenBank/DDBJ databases">
        <title>The Genome Sequence of Cladophialophora immunda CBS83496.</title>
        <authorList>
            <consortium name="The Broad Institute Genomics Platform"/>
            <person name="Cuomo C."/>
            <person name="de Hoog S."/>
            <person name="Gorbushina A."/>
            <person name="Stielow B."/>
            <person name="Teixiera M."/>
            <person name="Abouelleil A."/>
            <person name="Chapman S.B."/>
            <person name="Priest M."/>
            <person name="Young S.K."/>
            <person name="Wortman J."/>
            <person name="Nusbaum C."/>
            <person name="Birren B."/>
        </authorList>
    </citation>
    <scope>NUCLEOTIDE SEQUENCE [LARGE SCALE GENOMIC DNA]</scope>
    <source>
        <strain evidence="1 2">CBS 83496</strain>
    </source>
</reference>
<dbReference type="Pfam" id="PF04402">
    <property type="entry name" value="SIMPL"/>
    <property type="match status" value="1"/>
</dbReference>
<organism evidence="1 2">
    <name type="scientific">Cladophialophora immunda</name>
    <dbReference type="NCBI Taxonomy" id="569365"/>
    <lineage>
        <taxon>Eukaryota</taxon>
        <taxon>Fungi</taxon>
        <taxon>Dikarya</taxon>
        <taxon>Ascomycota</taxon>
        <taxon>Pezizomycotina</taxon>
        <taxon>Eurotiomycetes</taxon>
        <taxon>Chaetothyriomycetidae</taxon>
        <taxon>Chaetothyriales</taxon>
        <taxon>Herpotrichiellaceae</taxon>
        <taxon>Cladophialophora</taxon>
    </lineage>
</organism>
<dbReference type="VEuPathDB" id="FungiDB:PV07_09937"/>
<evidence type="ECO:0000313" key="1">
    <source>
        <dbReference type="EMBL" id="KIW24209.1"/>
    </source>
</evidence>
<dbReference type="HOGENOM" id="CLU_075628_1_0_1"/>
<dbReference type="PANTHER" id="PTHR34387:SF1">
    <property type="entry name" value="PERIPLASMIC IMMUNOGENIC PROTEIN"/>
    <property type="match status" value="1"/>
</dbReference>
<dbReference type="GO" id="GO:0006974">
    <property type="term" value="P:DNA damage response"/>
    <property type="evidence" value="ECO:0007669"/>
    <property type="project" value="TreeGrafter"/>
</dbReference>
<dbReference type="Gene3D" id="3.30.110.170">
    <property type="entry name" value="Protein of unknown function (DUF541), domain 1"/>
    <property type="match status" value="1"/>
</dbReference>
<evidence type="ECO:0008006" key="3">
    <source>
        <dbReference type="Google" id="ProtNLM"/>
    </source>
</evidence>
<dbReference type="OrthoDB" id="3335918at2759"/>
<protein>
    <recommendedName>
        <fullName evidence="3">DUF541 domain-containing protein</fullName>
    </recommendedName>
</protein>
<dbReference type="AlphaFoldDB" id="A0A0D2CKX8"/>
<proteinExistence type="predicted"/>
<accession>A0A0D2CKX8</accession>
<dbReference type="InterPro" id="IPR052022">
    <property type="entry name" value="26kDa_periplasmic_antigen"/>
</dbReference>
<dbReference type="EMBL" id="KN847045">
    <property type="protein sequence ID" value="KIW24209.1"/>
    <property type="molecule type" value="Genomic_DNA"/>
</dbReference>
<gene>
    <name evidence="1" type="ORF">PV07_09937</name>
</gene>
<name>A0A0D2CKX8_9EURO</name>
<dbReference type="RefSeq" id="XP_016244425.1">
    <property type="nucleotide sequence ID" value="XM_016397234.1"/>
</dbReference>